<dbReference type="PANTHER" id="PTHR43798">
    <property type="entry name" value="MONOACYLGLYCEROL LIPASE"/>
    <property type="match status" value="1"/>
</dbReference>
<feature type="signal peptide" evidence="1">
    <location>
        <begin position="1"/>
        <end position="36"/>
    </location>
</feature>
<evidence type="ECO:0000256" key="1">
    <source>
        <dbReference type="SAM" id="SignalP"/>
    </source>
</evidence>
<dbReference type="Proteomes" id="UP000027604">
    <property type="component" value="Chromosome I"/>
</dbReference>
<dbReference type="InterPro" id="IPR000639">
    <property type="entry name" value="Epox_hydrolase-like"/>
</dbReference>
<dbReference type="Pfam" id="PF00561">
    <property type="entry name" value="Abhydrolase_1"/>
    <property type="match status" value="1"/>
</dbReference>
<dbReference type="PANTHER" id="PTHR43798:SF33">
    <property type="entry name" value="HYDROLASE, PUTATIVE (AFU_ORTHOLOGUE AFUA_2G14860)-RELATED"/>
    <property type="match status" value="1"/>
</dbReference>
<evidence type="ECO:0000313" key="3">
    <source>
        <dbReference type="EMBL" id="CDG85954.1"/>
    </source>
</evidence>
<dbReference type="eggNOG" id="COG0596">
    <property type="taxonomic scope" value="Bacteria"/>
</dbReference>
<protein>
    <submittedName>
        <fullName evidence="3">Tat (Twin-arginine translocation) pathway signal sequence domain protein</fullName>
    </submittedName>
</protein>
<keyword evidence="1" id="KW-0732">Signal</keyword>
<dbReference type="GO" id="GO:0016020">
    <property type="term" value="C:membrane"/>
    <property type="evidence" value="ECO:0007669"/>
    <property type="project" value="TreeGrafter"/>
</dbReference>
<dbReference type="Gene3D" id="3.40.50.1820">
    <property type="entry name" value="alpha/beta hydrolase"/>
    <property type="match status" value="1"/>
</dbReference>
<evidence type="ECO:0000259" key="2">
    <source>
        <dbReference type="Pfam" id="PF00561"/>
    </source>
</evidence>
<dbReference type="AlphaFoldDB" id="W0VAZ1"/>
<dbReference type="EMBL" id="HG322949">
    <property type="protein sequence ID" value="CDG85954.1"/>
    <property type="molecule type" value="Genomic_DNA"/>
</dbReference>
<dbReference type="PATRIC" id="fig|1349767.4.peg.1952"/>
<dbReference type="HOGENOM" id="CLU_020336_16_1_4"/>
<keyword evidence="4" id="KW-1185">Reference proteome</keyword>
<dbReference type="GO" id="GO:0003824">
    <property type="term" value="F:catalytic activity"/>
    <property type="evidence" value="ECO:0007669"/>
    <property type="project" value="InterPro"/>
</dbReference>
<dbReference type="PROSITE" id="PS51318">
    <property type="entry name" value="TAT"/>
    <property type="match status" value="1"/>
</dbReference>
<dbReference type="InterPro" id="IPR006311">
    <property type="entry name" value="TAT_signal"/>
</dbReference>
<dbReference type="OrthoDB" id="9802676at2"/>
<dbReference type="InterPro" id="IPR050266">
    <property type="entry name" value="AB_hydrolase_sf"/>
</dbReference>
<organism evidence="3 4">
    <name type="scientific">Janthinobacterium agaricidamnosum NBRC 102515 = DSM 9628</name>
    <dbReference type="NCBI Taxonomy" id="1349767"/>
    <lineage>
        <taxon>Bacteria</taxon>
        <taxon>Pseudomonadati</taxon>
        <taxon>Pseudomonadota</taxon>
        <taxon>Betaproteobacteria</taxon>
        <taxon>Burkholderiales</taxon>
        <taxon>Oxalobacteraceae</taxon>
        <taxon>Janthinobacterium</taxon>
    </lineage>
</organism>
<name>W0VAZ1_9BURK</name>
<evidence type="ECO:0000313" key="4">
    <source>
        <dbReference type="Proteomes" id="UP000027604"/>
    </source>
</evidence>
<dbReference type="PRINTS" id="PR00412">
    <property type="entry name" value="EPOXHYDRLASE"/>
</dbReference>
<proteinExistence type="predicted"/>
<dbReference type="InterPro" id="IPR000073">
    <property type="entry name" value="AB_hydrolase_1"/>
</dbReference>
<gene>
    <name evidence="3" type="ORF">GJA_5358</name>
</gene>
<reference evidence="3 4" key="1">
    <citation type="journal article" date="2015" name="Genome Announc.">
        <title>Genome Sequence of Mushroom Soft-Rot Pathogen Janthinobacterium agaricidamnosum.</title>
        <authorList>
            <person name="Graupner K."/>
            <person name="Lackner G."/>
            <person name="Hertweck C."/>
        </authorList>
    </citation>
    <scope>NUCLEOTIDE SEQUENCE [LARGE SCALE GENOMIC DNA]</scope>
    <source>
        <strain evidence="4">NBRC 102515 / DSM 9628</strain>
    </source>
</reference>
<dbReference type="SUPFAM" id="SSF53474">
    <property type="entry name" value="alpha/beta-Hydrolases"/>
    <property type="match status" value="1"/>
</dbReference>
<sequence>MSEVNLKRRRLLGSASAGIAATGLVLMGMQAGPARAAMTPADGPDPLAPLKYIDAGVLNVAYYEAGPADGPAVLLLHGFPYDMHSYVDVAPILAARGCRVIVPHLRGHGETRFLDPATPRSGQQAAVAADMLELMNALKIERAVVAGYDWGARTACAMAALWPQRCIGIVSVNGYLVQDIAHAAQPIPARIEAGLWYQYYFATERGRTALQANRRDIARVIWSYNSPSWHYDEATFQRSMASLDNPDYVAVVIHNYRFRLGLLPGYPEYQDLERVLATLPVITVPAVTLDGQADGVVPANDGTGYAAKFSGPRTHHIVPDAGHNLPQEAPQAFADAVLELLPARR</sequence>
<dbReference type="KEGG" id="jag:GJA_5358"/>
<accession>W0VAZ1</accession>
<dbReference type="STRING" id="1349767.GJA_5358"/>
<feature type="domain" description="AB hydrolase-1" evidence="2">
    <location>
        <begin position="71"/>
        <end position="325"/>
    </location>
</feature>
<feature type="chain" id="PRO_5004797787" evidence="1">
    <location>
        <begin position="37"/>
        <end position="345"/>
    </location>
</feature>
<dbReference type="InterPro" id="IPR029058">
    <property type="entry name" value="AB_hydrolase_fold"/>
</dbReference>
<dbReference type="RefSeq" id="WP_081905566.1">
    <property type="nucleotide sequence ID" value="NZ_BCTH01000020.1"/>
</dbReference>